<dbReference type="PROSITE" id="PS00135">
    <property type="entry name" value="TRYPSIN_SER"/>
    <property type="match status" value="1"/>
</dbReference>
<feature type="active site" description="Charge relay system" evidence="5">
    <location>
        <position position="254"/>
    </location>
</feature>
<evidence type="ECO:0000256" key="3">
    <source>
        <dbReference type="ARBA" id="ARBA00022801"/>
    </source>
</evidence>
<gene>
    <name evidence="10" type="ORF">GCM10009554_59250</name>
</gene>
<evidence type="ECO:0000256" key="4">
    <source>
        <dbReference type="ARBA" id="ARBA00022825"/>
    </source>
</evidence>
<dbReference type="InterPro" id="IPR037045">
    <property type="entry name" value="S8pro/Inhibitor_I9_sf"/>
</dbReference>
<keyword evidence="2 5" id="KW-0645">Protease</keyword>
<dbReference type="SUPFAM" id="SSF49785">
    <property type="entry name" value="Galactose-binding domain-like"/>
    <property type="match status" value="1"/>
</dbReference>
<comment type="similarity">
    <text evidence="1 5 6">Belongs to the peptidase S8 family.</text>
</comment>
<dbReference type="InterPro" id="IPR033116">
    <property type="entry name" value="TRYPSIN_SER"/>
</dbReference>
<evidence type="ECO:0000256" key="2">
    <source>
        <dbReference type="ARBA" id="ARBA00022670"/>
    </source>
</evidence>
<evidence type="ECO:0000256" key="7">
    <source>
        <dbReference type="SAM" id="MobiDB-lite"/>
    </source>
</evidence>
<dbReference type="Pfam" id="PF01483">
    <property type="entry name" value="P_proprotein"/>
    <property type="match status" value="1"/>
</dbReference>
<dbReference type="Pfam" id="PF05922">
    <property type="entry name" value="Inhibitor_I9"/>
    <property type="match status" value="1"/>
</dbReference>
<dbReference type="Gene3D" id="2.60.40.10">
    <property type="entry name" value="Immunoglobulins"/>
    <property type="match status" value="1"/>
</dbReference>
<dbReference type="InterPro" id="IPR009003">
    <property type="entry name" value="Peptidase_S1_PA"/>
</dbReference>
<dbReference type="SMART" id="SM00020">
    <property type="entry name" value="Tryp_SPc"/>
    <property type="match status" value="1"/>
</dbReference>
<name>A0ABP4BRY1_9ACTN</name>
<dbReference type="PROSITE" id="PS51892">
    <property type="entry name" value="SUBTILASE"/>
    <property type="match status" value="1"/>
</dbReference>
<feature type="domain" description="P/Homo B" evidence="9">
    <location>
        <begin position="463"/>
        <end position="590"/>
    </location>
</feature>
<dbReference type="SUPFAM" id="SSF52743">
    <property type="entry name" value="Subtilisin-like"/>
    <property type="match status" value="1"/>
</dbReference>
<dbReference type="InterPro" id="IPR022398">
    <property type="entry name" value="Peptidase_S8_His-AS"/>
</dbReference>
<keyword evidence="4 5" id="KW-0720">Serine protease</keyword>
<dbReference type="InterPro" id="IPR015500">
    <property type="entry name" value="Peptidase_S8_subtilisin-rel"/>
</dbReference>
<evidence type="ECO:0000259" key="8">
    <source>
        <dbReference type="PROSITE" id="PS50240"/>
    </source>
</evidence>
<dbReference type="Proteomes" id="UP001500542">
    <property type="component" value="Unassembled WGS sequence"/>
</dbReference>
<evidence type="ECO:0000313" key="11">
    <source>
        <dbReference type="Proteomes" id="UP001500542"/>
    </source>
</evidence>
<evidence type="ECO:0000313" key="10">
    <source>
        <dbReference type="EMBL" id="GAA0954047.1"/>
    </source>
</evidence>
<sequence length="1044" mass="105750">MLQPSALPWMWGRAYGGETHFCEGPGTNSHVPLPTAARIVLVRTRQDSDRTGHPTPSALGGRGPNGELMKLPRSGAYGAIVCLSLAVLAPPAQAAAPPPAPSPTIRGAGAPGTIPGSYIVVLKDGARATASTLASKYGGKVKLTYTTALRGFSASLTEAEALKLAADPEVKYVEQDGKAHATDRQANPTWGLDRIDQKALPLDQGYTYPTKATNVTAYIVDTGIYKTHSDFGGRATDGYDFIDNDAIANDCNGHGTHVAGTVGSTTYGVAKGVALVGVRVLDCQGNGEWSQVIGGIDWVAQNAKKPAVANMSLSGETNSSVDDAVQKAVAAGVTFSIAGGNNNGANACNYSPARAPEAITVGATDNQDNRSSFSNIGTCLDIFAPGSGITSTWNNGGTNSISGTSMAAPHVAGAAALYLAGNPSATPAAVASALTSNASAGVVKNAGSGSPNKLLYTGFIGGGDPEPPTCAGGASTEDAAIPDAGAAVSTSTTITGCDGNGTSTTSVKVDINHTYTGDLQVDLVGPSGAVINLRKAGGVGSPDGLHQTFTANTSGETRNGTWKLQVKDVYRFDTGTIDGWSLNFTPTAANYEGDTVPVKSSTPGANFAGGQDATVSEFPSIIAGLREGGTRPQGQTCTGTAIAPRKILIAAHCADAAGAKSFLYGLNDLNASGGTRVGVVSYIKHPKYVNFDQGYDVAVVTTDADIPVPGGKYASYANSADAGLEKPGVTAQGFGYGKKDFDDTARDVTLDKASLPIVDGAQVCNGVGAGFKPATMICAGYADGRVTILPGDSGGPLIVQGKVIGVASWSRSDFKWYSVYGRLTNDMGDWVKTQVGDAPPTGDFGVGVSPATLKVAAGKYISTTVTSTAGSSGSENLTLTTSGLPTGAKATFQPESIASGSTAKLTFEAGTNTPAGNHTITVTATSAAGKTATATVTLTVEGDQPPTGDVQVTATPSSGSVTQGQLAQTVVKAAGGAGNLTLTATGVPAGTQTFFNPTTIAQNGTSNVWFFTSFQTPRGTYAVKISARSADGKTGTTTYNLTVR</sequence>
<evidence type="ECO:0000256" key="6">
    <source>
        <dbReference type="RuleBase" id="RU003355"/>
    </source>
</evidence>
<dbReference type="SUPFAM" id="SSF54897">
    <property type="entry name" value="Protease propeptides/inhibitors"/>
    <property type="match status" value="1"/>
</dbReference>
<feature type="domain" description="Peptidase S1" evidence="8">
    <location>
        <begin position="607"/>
        <end position="836"/>
    </location>
</feature>
<dbReference type="Gene3D" id="3.40.50.200">
    <property type="entry name" value="Peptidase S8/S53 domain"/>
    <property type="match status" value="1"/>
</dbReference>
<evidence type="ECO:0000259" key="9">
    <source>
        <dbReference type="PROSITE" id="PS51829"/>
    </source>
</evidence>
<dbReference type="InterPro" id="IPR001254">
    <property type="entry name" value="Trypsin_dom"/>
</dbReference>
<dbReference type="PROSITE" id="PS00138">
    <property type="entry name" value="SUBTILASE_SER"/>
    <property type="match status" value="1"/>
</dbReference>
<dbReference type="Pfam" id="PF00082">
    <property type="entry name" value="Peptidase_S8"/>
    <property type="match status" value="1"/>
</dbReference>
<dbReference type="InterPro" id="IPR023828">
    <property type="entry name" value="Peptidase_S8_Ser-AS"/>
</dbReference>
<dbReference type="InterPro" id="IPR002884">
    <property type="entry name" value="P_dom"/>
</dbReference>
<dbReference type="SUPFAM" id="SSF50494">
    <property type="entry name" value="Trypsin-like serine proteases"/>
    <property type="match status" value="1"/>
</dbReference>
<dbReference type="InterPro" id="IPR023827">
    <property type="entry name" value="Peptidase_S8_Asp-AS"/>
</dbReference>
<dbReference type="InterPro" id="IPR043504">
    <property type="entry name" value="Peptidase_S1_PA_chymotrypsin"/>
</dbReference>
<comment type="caution">
    <text evidence="10">The sequence shown here is derived from an EMBL/GenBank/DDBJ whole genome shotgun (WGS) entry which is preliminary data.</text>
</comment>
<dbReference type="PRINTS" id="PR00723">
    <property type="entry name" value="SUBTILISIN"/>
</dbReference>
<dbReference type="PANTHER" id="PTHR43806:SF11">
    <property type="entry name" value="CEREVISIN-RELATED"/>
    <property type="match status" value="1"/>
</dbReference>
<evidence type="ECO:0000256" key="5">
    <source>
        <dbReference type="PROSITE-ProRule" id="PRU01240"/>
    </source>
</evidence>
<evidence type="ECO:0000256" key="1">
    <source>
        <dbReference type="ARBA" id="ARBA00011073"/>
    </source>
</evidence>
<dbReference type="InterPro" id="IPR000209">
    <property type="entry name" value="Peptidase_S8/S53_dom"/>
</dbReference>
<dbReference type="PANTHER" id="PTHR43806">
    <property type="entry name" value="PEPTIDASE S8"/>
    <property type="match status" value="1"/>
</dbReference>
<protein>
    <recommendedName>
        <fullName evidence="12">Subtilisin family serine protease</fullName>
    </recommendedName>
</protein>
<dbReference type="Pfam" id="PF00089">
    <property type="entry name" value="Trypsin"/>
    <property type="match status" value="1"/>
</dbReference>
<keyword evidence="11" id="KW-1185">Reference proteome</keyword>
<organism evidence="10 11">
    <name type="scientific">Kribbella koreensis</name>
    <dbReference type="NCBI Taxonomy" id="57909"/>
    <lineage>
        <taxon>Bacteria</taxon>
        <taxon>Bacillati</taxon>
        <taxon>Actinomycetota</taxon>
        <taxon>Actinomycetes</taxon>
        <taxon>Propionibacteriales</taxon>
        <taxon>Kribbellaceae</taxon>
        <taxon>Kribbella</taxon>
    </lineage>
</organism>
<dbReference type="InterPro" id="IPR036852">
    <property type="entry name" value="Peptidase_S8/S53_dom_sf"/>
</dbReference>
<feature type="active site" description="Charge relay system" evidence="5">
    <location>
        <position position="405"/>
    </location>
</feature>
<dbReference type="PROSITE" id="PS50240">
    <property type="entry name" value="TRYPSIN_DOM"/>
    <property type="match status" value="1"/>
</dbReference>
<dbReference type="PROSITE" id="PS00136">
    <property type="entry name" value="SUBTILASE_ASP"/>
    <property type="match status" value="1"/>
</dbReference>
<accession>A0ABP4BRY1</accession>
<dbReference type="Gene3D" id="2.60.120.260">
    <property type="entry name" value="Galactose-binding domain-like"/>
    <property type="match status" value="1"/>
</dbReference>
<dbReference type="InterPro" id="IPR034193">
    <property type="entry name" value="PCSK9_ProteinaseK-like"/>
</dbReference>
<dbReference type="CDD" id="cd04077">
    <property type="entry name" value="Peptidases_S8_PCSK9_ProteinaseK_like"/>
    <property type="match status" value="1"/>
</dbReference>
<feature type="active site" description="Charge relay system" evidence="5">
    <location>
        <position position="221"/>
    </location>
</feature>
<dbReference type="InterPro" id="IPR050131">
    <property type="entry name" value="Peptidase_S8_subtilisin-like"/>
</dbReference>
<dbReference type="InterPro" id="IPR008979">
    <property type="entry name" value="Galactose-bd-like_sf"/>
</dbReference>
<dbReference type="Gene3D" id="3.30.70.80">
    <property type="entry name" value="Peptidase S8 propeptide/proteinase inhibitor I9"/>
    <property type="match status" value="1"/>
</dbReference>
<feature type="region of interest" description="Disordered" evidence="7">
    <location>
        <begin position="44"/>
        <end position="66"/>
    </location>
</feature>
<dbReference type="InterPro" id="IPR013783">
    <property type="entry name" value="Ig-like_fold"/>
</dbReference>
<dbReference type="InterPro" id="IPR010259">
    <property type="entry name" value="S8pro/Inhibitor_I9"/>
</dbReference>
<reference evidence="11" key="1">
    <citation type="journal article" date="2019" name="Int. J. Syst. Evol. Microbiol.">
        <title>The Global Catalogue of Microorganisms (GCM) 10K type strain sequencing project: providing services to taxonomists for standard genome sequencing and annotation.</title>
        <authorList>
            <consortium name="The Broad Institute Genomics Platform"/>
            <consortium name="The Broad Institute Genome Sequencing Center for Infectious Disease"/>
            <person name="Wu L."/>
            <person name="Ma J."/>
        </authorList>
    </citation>
    <scope>NUCLEOTIDE SEQUENCE [LARGE SCALE GENOMIC DNA]</scope>
    <source>
        <strain evidence="11">JCM 10977</strain>
    </source>
</reference>
<dbReference type="PROSITE" id="PS51829">
    <property type="entry name" value="P_HOMO_B"/>
    <property type="match status" value="1"/>
</dbReference>
<proteinExistence type="inferred from homology"/>
<dbReference type="Gene3D" id="2.40.10.10">
    <property type="entry name" value="Trypsin-like serine proteases"/>
    <property type="match status" value="1"/>
</dbReference>
<keyword evidence="3 5" id="KW-0378">Hydrolase</keyword>
<evidence type="ECO:0008006" key="12">
    <source>
        <dbReference type="Google" id="ProtNLM"/>
    </source>
</evidence>
<dbReference type="EMBL" id="BAAAHK010000016">
    <property type="protein sequence ID" value="GAA0954047.1"/>
    <property type="molecule type" value="Genomic_DNA"/>
</dbReference>
<dbReference type="PROSITE" id="PS00137">
    <property type="entry name" value="SUBTILASE_HIS"/>
    <property type="match status" value="1"/>
</dbReference>